<proteinExistence type="predicted"/>
<feature type="compositionally biased region" description="Low complexity" evidence="1">
    <location>
        <begin position="255"/>
        <end position="264"/>
    </location>
</feature>
<organism evidence="3">
    <name type="scientific">Chaetomium thermophilum (strain DSM 1495 / CBS 144.50 / IMI 039719)</name>
    <name type="common">Thermochaetoides thermophila</name>
    <dbReference type="NCBI Taxonomy" id="759272"/>
    <lineage>
        <taxon>Eukaryota</taxon>
        <taxon>Fungi</taxon>
        <taxon>Dikarya</taxon>
        <taxon>Ascomycota</taxon>
        <taxon>Pezizomycotina</taxon>
        <taxon>Sordariomycetes</taxon>
        <taxon>Sordariomycetidae</taxon>
        <taxon>Sordariales</taxon>
        <taxon>Chaetomiaceae</taxon>
        <taxon>Thermochaetoides</taxon>
    </lineage>
</organism>
<dbReference type="AlphaFoldDB" id="G0SA34"/>
<reference evidence="2 3" key="1">
    <citation type="journal article" date="2011" name="Cell">
        <title>Insight into structure and assembly of the nuclear pore complex by utilizing the genome of a eukaryotic thermophile.</title>
        <authorList>
            <person name="Amlacher S."/>
            <person name="Sarges P."/>
            <person name="Flemming D."/>
            <person name="van Noort V."/>
            <person name="Kunze R."/>
            <person name="Devos D.P."/>
            <person name="Arumugam M."/>
            <person name="Bork P."/>
            <person name="Hurt E."/>
        </authorList>
    </citation>
    <scope>NUCLEOTIDE SEQUENCE [LARGE SCALE GENOMIC DNA]</scope>
    <source>
        <strain evidence="3">DSM 1495 / CBS 144.50 / IMI 039719</strain>
    </source>
</reference>
<feature type="compositionally biased region" description="Basic and acidic residues" evidence="1">
    <location>
        <begin position="225"/>
        <end position="240"/>
    </location>
</feature>
<feature type="region of interest" description="Disordered" evidence="1">
    <location>
        <begin position="1"/>
        <end position="30"/>
    </location>
</feature>
<dbReference type="KEGG" id="cthr:CTHT_0040850"/>
<evidence type="ECO:0000313" key="2">
    <source>
        <dbReference type="EMBL" id="EGS19606.1"/>
    </source>
</evidence>
<dbReference type="OMA" id="GRFNPNE"/>
<sequence length="424" mass="47800">MSSNPWPPLGDNGPAGWSAPPREAVDRPKSPQELGVFNPNGLLVQQTPEQAERSLRLLGVPFDSLPKPPFFAAWFTYTDAWHRRVVAQSLARLAGGLGRVPTTEEADAVAYYRARFAATLPWGVPLYLALTVLMVRRGNKTFRFPFYTPKPASFNPRVFPSAQKPWVQGDNAEKCWHMTRYFSYGLLIGYLGTTTMRSVCESSVAVNILSDPRLKQVREELRRRAGERMARDWRKPDTDQRLPPPLTVLEEEGQPEGQQPQQQPSRELSPAWRKRWQAAAGSSSFPGAESQQPQQQQEPQPSSLWDDDDSYLFDDASPVNPAHRTQPRPSSQSTSGGSYSTSWDQIRARAQQQSGDAWGISHDQHQQHPDPQQAKRWARQGESYTFSPEQEKAYAREQAQKEFDAMLERERKGVGASGVASKER</sequence>
<dbReference type="eggNOG" id="ENOG502S320">
    <property type="taxonomic scope" value="Eukaryota"/>
</dbReference>
<name>G0SA34_CHATD</name>
<gene>
    <name evidence="2" type="ORF">CTHT_0040850</name>
</gene>
<dbReference type="GeneID" id="18258123"/>
<protein>
    <submittedName>
        <fullName evidence="2">Uncharacterized protein</fullName>
    </submittedName>
</protein>
<feature type="region of interest" description="Disordered" evidence="1">
    <location>
        <begin position="405"/>
        <end position="424"/>
    </location>
</feature>
<dbReference type="RefSeq" id="XP_006694491.1">
    <property type="nucleotide sequence ID" value="XM_006694428.1"/>
</dbReference>
<evidence type="ECO:0000256" key="1">
    <source>
        <dbReference type="SAM" id="MobiDB-lite"/>
    </source>
</evidence>
<dbReference type="STRING" id="759272.G0SA34"/>
<feature type="region of interest" description="Disordered" evidence="1">
    <location>
        <begin position="225"/>
        <end position="398"/>
    </location>
</feature>
<keyword evidence="3" id="KW-1185">Reference proteome</keyword>
<feature type="compositionally biased region" description="Basic and acidic residues" evidence="1">
    <location>
        <begin position="389"/>
        <end position="398"/>
    </location>
</feature>
<dbReference type="HOGENOM" id="CLU_061439_0_0_1"/>
<dbReference type="OrthoDB" id="4204700at2759"/>
<accession>G0SA34</accession>
<dbReference type="EMBL" id="GL988043">
    <property type="protein sequence ID" value="EGS19606.1"/>
    <property type="molecule type" value="Genomic_DNA"/>
</dbReference>
<feature type="compositionally biased region" description="Low complexity" evidence="1">
    <location>
        <begin position="289"/>
        <end position="304"/>
    </location>
</feature>
<evidence type="ECO:0000313" key="3">
    <source>
        <dbReference type="Proteomes" id="UP000008066"/>
    </source>
</evidence>
<dbReference type="Proteomes" id="UP000008066">
    <property type="component" value="Unassembled WGS sequence"/>
</dbReference>
<feature type="compositionally biased region" description="Low complexity" evidence="1">
    <location>
        <begin position="327"/>
        <end position="342"/>
    </location>
</feature>